<dbReference type="InterPro" id="IPR015943">
    <property type="entry name" value="WD40/YVTN_repeat-like_dom_sf"/>
</dbReference>
<feature type="compositionally biased region" description="Polar residues" evidence="4">
    <location>
        <begin position="89"/>
        <end position="103"/>
    </location>
</feature>
<dbReference type="Gene3D" id="2.130.10.10">
    <property type="entry name" value="YVTN repeat-like/Quinoprotein amine dehydrogenase"/>
    <property type="match status" value="2"/>
</dbReference>
<dbReference type="PROSITE" id="PS50082">
    <property type="entry name" value="WD_REPEATS_2"/>
    <property type="match status" value="4"/>
</dbReference>
<dbReference type="AlphaFoldDB" id="A0A396J3N1"/>
<dbReference type="InterPro" id="IPR006594">
    <property type="entry name" value="LisH"/>
</dbReference>
<evidence type="ECO:0000256" key="1">
    <source>
        <dbReference type="ARBA" id="ARBA00022574"/>
    </source>
</evidence>
<dbReference type="PANTHER" id="PTHR44376:SF8">
    <property type="entry name" value="TRANSCRIPTIONAL COREPRESSOR LEUNIG-LIKE"/>
    <property type="match status" value="1"/>
</dbReference>
<protein>
    <submittedName>
        <fullName evidence="5">Putative transcription factor WD40-like family</fullName>
    </submittedName>
</protein>
<dbReference type="Proteomes" id="UP000265566">
    <property type="component" value="Chromosome 2"/>
</dbReference>
<feature type="region of interest" description="Disordered" evidence="4">
    <location>
        <begin position="369"/>
        <end position="388"/>
    </location>
</feature>
<dbReference type="PROSITE" id="PS50896">
    <property type="entry name" value="LISH"/>
    <property type="match status" value="1"/>
</dbReference>
<keyword evidence="2" id="KW-0677">Repeat</keyword>
<name>A0A396J3N1_MEDTR</name>
<dbReference type="InterPro" id="IPR044716">
    <property type="entry name" value="LEUNIG-like"/>
</dbReference>
<dbReference type="Gramene" id="rna7613">
    <property type="protein sequence ID" value="RHN71952.1"/>
    <property type="gene ID" value="gene7613"/>
</dbReference>
<reference evidence="5" key="1">
    <citation type="journal article" date="2018" name="Nat. Plants">
        <title>Whole-genome landscape of Medicago truncatula symbiotic genes.</title>
        <authorList>
            <person name="Pecrix Y."/>
            <person name="Gamas P."/>
            <person name="Carrere S."/>
        </authorList>
    </citation>
    <scope>NUCLEOTIDE SEQUENCE</scope>
    <source>
        <tissue evidence="5">Leaves</tissue>
    </source>
</reference>
<keyword evidence="1 3" id="KW-0853">WD repeat</keyword>
<feature type="region of interest" description="Disordered" evidence="4">
    <location>
        <begin position="414"/>
        <end position="458"/>
    </location>
</feature>
<evidence type="ECO:0000256" key="3">
    <source>
        <dbReference type="PROSITE-ProRule" id="PRU00221"/>
    </source>
</evidence>
<evidence type="ECO:0000313" key="5">
    <source>
        <dbReference type="EMBL" id="RHN71952.1"/>
    </source>
</evidence>
<dbReference type="PANTHER" id="PTHR44376">
    <property type="entry name" value="TRANSCRIPTIONAL REGULATOR OF FILAMENTOUS GROWTH FLO8"/>
    <property type="match status" value="1"/>
</dbReference>
<feature type="compositionally biased region" description="Low complexity" evidence="4">
    <location>
        <begin position="116"/>
        <end position="126"/>
    </location>
</feature>
<evidence type="ECO:0000256" key="4">
    <source>
        <dbReference type="SAM" id="MobiDB-lite"/>
    </source>
</evidence>
<feature type="repeat" description="WD" evidence="3">
    <location>
        <begin position="593"/>
        <end position="635"/>
    </location>
</feature>
<comment type="caution">
    <text evidence="5">The sequence shown here is derived from an EMBL/GenBank/DDBJ whole genome shotgun (WGS) entry which is preliminary data.</text>
</comment>
<feature type="repeat" description="WD" evidence="3">
    <location>
        <begin position="508"/>
        <end position="549"/>
    </location>
</feature>
<dbReference type="SUPFAM" id="SSF50978">
    <property type="entry name" value="WD40 repeat-like"/>
    <property type="match status" value="1"/>
</dbReference>
<dbReference type="SMART" id="SM00320">
    <property type="entry name" value="WD40"/>
    <property type="match status" value="7"/>
</dbReference>
<sequence>MDSNNNDPMENMLRYYVLEYLTRTGRHHAAYVFMNEGNVPEFDPIGREFMGSMLDSSDGVLLHEWWSTFYPVFDSRRRRHQESNREPSNKVQRITNAARNNPSFRIPQIPKNEQGPQQFQPSSSFNNMMPPPAAHLISPRLYINDHLGNVAEQVDPILLALINGNGNANNPNFFLGSSSIHPSQDVGTQVQQQVYKDSGVGMHVGSPMPRNPLDARQKAMLPLDGPHVTNNYEAPNFVPMNGWPLNMPTSILQIPNYGQQQPEVLNTQNQDAILTQALTSTPNSQTFTAPQNFTSCNNQYPEIPKTESNNNYRELVDQTVGAGEPQCKQDQQMQMQSQNLYERRKRKITAPVAPRECVPIMDQTVRAGEPQHKQDQQMQMQSQNLDKSRKRKIIPPVVPGECVPMMDQTVRAGEPQFKQDQPLQTQSQNLDKSRKRNMTAPVASRECVPDCVDPADGKPADENVDSYLSIENADADLRTLPFSNLKRNSGTKSRNQNKGFSLKEVGCLHSSKSKVLASHFSSNGNFLASVGHDKKVFIWDVGTFQSYATEETHSLLITDVRFRPQSTIFATSSFDRSIRLWDTTKPTKSLFKLSGHSEQVMSLDFHPEKVDILCSCDNNDIIRLWNVNKRSCLRVTKGGSKQVRFQPLGMLLATATGNNLKIIDVETDKLVYNLKGHDKDVLSICWDRTGKYIASVSEDCARVWSNGECIGELHSNGNKFQSCIFHPGYCNLLVIGGYQSLEFWCPTDESSRTVSVSAHKGLIAGLADSPEAELIASASHDCFVKLWK</sequence>
<dbReference type="PROSITE" id="PS50294">
    <property type="entry name" value="WD_REPEATS_REGION"/>
    <property type="match status" value="4"/>
</dbReference>
<feature type="compositionally biased region" description="Polar residues" evidence="4">
    <location>
        <begin position="418"/>
        <end position="430"/>
    </location>
</feature>
<dbReference type="Pfam" id="PF00400">
    <property type="entry name" value="WD40"/>
    <property type="match status" value="5"/>
</dbReference>
<dbReference type="PROSITE" id="PS00678">
    <property type="entry name" value="WD_REPEATS_1"/>
    <property type="match status" value="2"/>
</dbReference>
<dbReference type="InterPro" id="IPR019775">
    <property type="entry name" value="WD40_repeat_CS"/>
</dbReference>
<gene>
    <name evidence="5" type="ORF">MtrunA17_Chr2g0282401</name>
</gene>
<dbReference type="InterPro" id="IPR036322">
    <property type="entry name" value="WD40_repeat_dom_sf"/>
</dbReference>
<proteinExistence type="predicted"/>
<dbReference type="InterPro" id="IPR001680">
    <property type="entry name" value="WD40_rpt"/>
</dbReference>
<evidence type="ECO:0000256" key="2">
    <source>
        <dbReference type="ARBA" id="ARBA00022737"/>
    </source>
</evidence>
<feature type="region of interest" description="Disordered" evidence="4">
    <location>
        <begin position="77"/>
        <end position="126"/>
    </location>
</feature>
<feature type="repeat" description="WD" evidence="3">
    <location>
        <begin position="550"/>
        <end position="582"/>
    </location>
</feature>
<dbReference type="EMBL" id="PSQE01000002">
    <property type="protein sequence ID" value="RHN71952.1"/>
    <property type="molecule type" value="Genomic_DNA"/>
</dbReference>
<organism evidence="5">
    <name type="scientific">Medicago truncatula</name>
    <name type="common">Barrel medic</name>
    <name type="synonym">Medicago tribuloides</name>
    <dbReference type="NCBI Taxonomy" id="3880"/>
    <lineage>
        <taxon>Eukaryota</taxon>
        <taxon>Viridiplantae</taxon>
        <taxon>Streptophyta</taxon>
        <taxon>Embryophyta</taxon>
        <taxon>Tracheophyta</taxon>
        <taxon>Spermatophyta</taxon>
        <taxon>Magnoliopsida</taxon>
        <taxon>eudicotyledons</taxon>
        <taxon>Gunneridae</taxon>
        <taxon>Pentapetalae</taxon>
        <taxon>rosids</taxon>
        <taxon>fabids</taxon>
        <taxon>Fabales</taxon>
        <taxon>Fabaceae</taxon>
        <taxon>Papilionoideae</taxon>
        <taxon>50 kb inversion clade</taxon>
        <taxon>NPAAA clade</taxon>
        <taxon>Hologalegina</taxon>
        <taxon>IRL clade</taxon>
        <taxon>Trifolieae</taxon>
        <taxon>Medicago</taxon>
    </lineage>
</organism>
<dbReference type="CDD" id="cd00200">
    <property type="entry name" value="WD40"/>
    <property type="match status" value="1"/>
</dbReference>
<feature type="repeat" description="WD" evidence="3">
    <location>
        <begin position="756"/>
        <end position="788"/>
    </location>
</feature>
<accession>A0A396J3N1</accession>
<dbReference type="GO" id="GO:0003714">
    <property type="term" value="F:transcription corepressor activity"/>
    <property type="evidence" value="ECO:0007669"/>
    <property type="project" value="InterPro"/>
</dbReference>